<evidence type="ECO:0000313" key="1">
    <source>
        <dbReference type="EMBL" id="KZN85973.1"/>
    </source>
</evidence>
<proteinExistence type="predicted"/>
<name>A0A167RH10_PENCH</name>
<organism evidence="1">
    <name type="scientific">Penicillium chrysogenum</name>
    <name type="common">Penicillium notatum</name>
    <dbReference type="NCBI Taxonomy" id="5076"/>
    <lineage>
        <taxon>Eukaryota</taxon>
        <taxon>Fungi</taxon>
        <taxon>Dikarya</taxon>
        <taxon>Ascomycota</taxon>
        <taxon>Pezizomycotina</taxon>
        <taxon>Eurotiomycetes</taxon>
        <taxon>Eurotiomycetidae</taxon>
        <taxon>Eurotiales</taxon>
        <taxon>Aspergillaceae</taxon>
        <taxon>Penicillium</taxon>
        <taxon>Penicillium chrysogenum species complex</taxon>
    </lineage>
</organism>
<gene>
    <name evidence="1" type="ORF">EN45_101690</name>
</gene>
<reference evidence="1" key="1">
    <citation type="journal article" date="2014" name="Genome Announc.">
        <title>Complete sequencing and chromosome-scale genome assembly of the industrial progenitor strain P2niaD18 from the penicillin producer Penicillium chrysogenum.</title>
        <authorList>
            <person name="Specht T."/>
            <person name="Dahlmann T.A."/>
            <person name="Zadra I."/>
            <person name="Kurnsteiner H."/>
            <person name="Kuck U."/>
        </authorList>
    </citation>
    <scope>NUCLEOTIDE SEQUENCE [LARGE SCALE GENOMIC DNA]</scope>
    <source>
        <strain evidence="1">P2niaD18</strain>
    </source>
</reference>
<evidence type="ECO:0008006" key="2">
    <source>
        <dbReference type="Google" id="ProtNLM"/>
    </source>
</evidence>
<dbReference type="Proteomes" id="UP000076449">
    <property type="component" value="Chromosome III"/>
</dbReference>
<dbReference type="AlphaFoldDB" id="A0A167RH10"/>
<protein>
    <recommendedName>
        <fullName evidence="2">F-box domain-containing protein</fullName>
    </recommendedName>
</protein>
<dbReference type="EMBL" id="CM002800">
    <property type="protein sequence ID" value="KZN85973.1"/>
    <property type="molecule type" value="Genomic_DNA"/>
</dbReference>
<accession>A0A167RH10</accession>
<sequence>MIFLSLPREIQVMVISRVSSIGGLAALSRSCRSIHHLCDMKTRERFYQIHVEPKDYSINKTFDLLMDILRNPKLGSYVREIVQTREPSMEHHYVQTVEQRDLTAGDRDLLRAAVRNAGFAGSQESAVLNMLMQNTTKPPGETGDLFRFYNTAYGSDHGEIHGTFIAQALAAILISVSPNLESLEMTQPFSVFSGFYRGGERPQEDDVHFPLDRLLRRANANPASIAYLQNLRKVYMIVNDRHSDDRFYMAIDFLECVTLFDRLPSIESISTDALCDDENGEARVVLEPRSSNVSRIHIHHSALPTIFLVSLIQSCKVLREFHYTIGGRCVLGGWTTPFNARTFIKSICPHKDTLEVLDIDAERNMRYFHPSYFEENRVDQEIDKEQRALESDDDDNDERQMIRHLSSNSGSLKEFRSLKRLSVGIGFLVYFAMGVRGNDEPRQPCLLPEALPESLEYLCIRGYEKGKCKKWDTHIDALVASFVLGSSGIKEITGIEETIPNSEDVEDPDGDKDLLWIPRYDVDY</sequence>